<dbReference type="STRING" id="709032.Sulku_2262"/>
<dbReference type="AlphaFoldDB" id="E4TX56"/>
<dbReference type="OrthoDB" id="5327664at2"/>
<proteinExistence type="inferred from homology"/>
<dbReference type="Pfam" id="PF02321">
    <property type="entry name" value="OEP"/>
    <property type="match status" value="1"/>
</dbReference>
<evidence type="ECO:0000313" key="3">
    <source>
        <dbReference type="EMBL" id="ADR34922.1"/>
    </source>
</evidence>
<name>E4TX56_SULKY</name>
<dbReference type="KEGG" id="sku:Sulku_2262"/>
<dbReference type="Gene3D" id="1.20.1600.10">
    <property type="entry name" value="Outer membrane efflux proteins (OEP)"/>
    <property type="match status" value="1"/>
</dbReference>
<dbReference type="eggNOG" id="COG1538">
    <property type="taxonomic scope" value="Bacteria"/>
</dbReference>
<dbReference type="HOGENOM" id="CLU_688283_0_0_7"/>
<feature type="chain" id="PRO_5005673952" description="Outer membrane efflux protein" evidence="2">
    <location>
        <begin position="19"/>
        <end position="394"/>
    </location>
</feature>
<dbReference type="SUPFAM" id="SSF56954">
    <property type="entry name" value="Outer membrane efflux proteins (OEP)"/>
    <property type="match status" value="1"/>
</dbReference>
<feature type="signal peptide" evidence="2">
    <location>
        <begin position="1"/>
        <end position="18"/>
    </location>
</feature>
<keyword evidence="2" id="KW-0732">Signal</keyword>
<reference evidence="3 4" key="1">
    <citation type="journal article" date="2012" name="Stand. Genomic Sci.">
        <title>Complete genome sequence of the sulfur compounds oxidizing chemolithoautotroph Sulfuricurvum kujiense type strain (YK-1(T)).</title>
        <authorList>
            <person name="Han C."/>
            <person name="Kotsyurbenko O."/>
            <person name="Chertkov O."/>
            <person name="Held B."/>
            <person name="Lapidus A."/>
            <person name="Nolan M."/>
            <person name="Lucas S."/>
            <person name="Hammon N."/>
            <person name="Deshpande S."/>
            <person name="Cheng J.F."/>
            <person name="Tapia R."/>
            <person name="Goodwin L.A."/>
            <person name="Pitluck S."/>
            <person name="Liolios K."/>
            <person name="Pagani I."/>
            <person name="Ivanova N."/>
            <person name="Mavromatis K."/>
            <person name="Mikhailova N."/>
            <person name="Pati A."/>
            <person name="Chen A."/>
            <person name="Palaniappan K."/>
            <person name="Land M."/>
            <person name="Hauser L."/>
            <person name="Chang Y.J."/>
            <person name="Jeffries C.D."/>
            <person name="Brambilla E.M."/>
            <person name="Rohde M."/>
            <person name="Spring S."/>
            <person name="Sikorski J."/>
            <person name="Goker M."/>
            <person name="Woyke T."/>
            <person name="Bristow J."/>
            <person name="Eisen J.A."/>
            <person name="Markowitz V."/>
            <person name="Hugenholtz P."/>
            <person name="Kyrpides N.C."/>
            <person name="Klenk H.P."/>
            <person name="Detter J.C."/>
        </authorList>
    </citation>
    <scope>NUCLEOTIDE SEQUENCE [LARGE SCALE GENOMIC DNA]</scope>
    <source>
        <strain evidence="4">ATCC BAA-921 / DSM 16994 / JCM 11577 / YK-1</strain>
    </source>
</reference>
<sequence length="394" mass="45149">MKRIWAYSLILIPFLGNAVSFNDFTKRAYDVSEQVIESNGRMNAIGFEKASALAGDPLSIETSTRRIKADDTMDSGKEYGIMLDYAFKMPSFKAAQANEFELKKKETEHEIATHKGSIQVALKRGWLMYQLEHERSVILSEKRDFSYKAYQVGEKKFKAGRLSQMEFLRLESEYQSTVQDLASVMMEAEHAQHYLKEAVMSDEEVMIDDLKFEFIEADSIHNRIMNTPILKSLDIRIDTLNAQIATLRHSTIEAVSVGIGMTQEPTQNSVDFRLTIPLAISSKNENKIAALMNERSALVNMREVSRQKLELSVQGLFDHLKERKENINVLRENEKKYETLFAMAHKGYEGGVIGQFEYLASKNAYYDARLRTLQVKQEYIEEMSAIEEKLGGIW</sequence>
<dbReference type="Proteomes" id="UP000008721">
    <property type="component" value="Chromosome"/>
</dbReference>
<organism evidence="3 4">
    <name type="scientific">Sulfuricurvum kujiense (strain ATCC BAA-921 / DSM 16994 / JCM 11577 / YK-1)</name>
    <dbReference type="NCBI Taxonomy" id="709032"/>
    <lineage>
        <taxon>Bacteria</taxon>
        <taxon>Pseudomonadati</taxon>
        <taxon>Campylobacterota</taxon>
        <taxon>Epsilonproteobacteria</taxon>
        <taxon>Campylobacterales</taxon>
        <taxon>Sulfurimonadaceae</taxon>
        <taxon>Sulfuricurvum</taxon>
    </lineage>
</organism>
<dbReference type="InterPro" id="IPR003423">
    <property type="entry name" value="OMP_efflux"/>
</dbReference>
<dbReference type="RefSeq" id="WP_013461119.1">
    <property type="nucleotide sequence ID" value="NC_014762.1"/>
</dbReference>
<keyword evidence="4" id="KW-1185">Reference proteome</keyword>
<dbReference type="EMBL" id="CP002355">
    <property type="protein sequence ID" value="ADR34922.1"/>
    <property type="molecule type" value="Genomic_DNA"/>
</dbReference>
<protein>
    <recommendedName>
        <fullName evidence="5">Outer membrane efflux protein</fullName>
    </recommendedName>
</protein>
<accession>E4TX56</accession>
<evidence type="ECO:0008006" key="5">
    <source>
        <dbReference type="Google" id="ProtNLM"/>
    </source>
</evidence>
<comment type="similarity">
    <text evidence="1">Belongs to the outer membrane factor (OMF) (TC 1.B.17) family.</text>
</comment>
<evidence type="ECO:0000256" key="2">
    <source>
        <dbReference type="SAM" id="SignalP"/>
    </source>
</evidence>
<gene>
    <name evidence="3" type="ordered locus">Sulku_2262</name>
</gene>
<evidence type="ECO:0000313" key="4">
    <source>
        <dbReference type="Proteomes" id="UP000008721"/>
    </source>
</evidence>
<dbReference type="GO" id="GO:0015562">
    <property type="term" value="F:efflux transmembrane transporter activity"/>
    <property type="evidence" value="ECO:0007669"/>
    <property type="project" value="InterPro"/>
</dbReference>
<evidence type="ECO:0000256" key="1">
    <source>
        <dbReference type="ARBA" id="ARBA00007613"/>
    </source>
</evidence>